<dbReference type="Gene3D" id="3.40.190.10">
    <property type="entry name" value="Periplasmic binding protein-like II"/>
    <property type="match status" value="2"/>
</dbReference>
<dbReference type="PANTHER" id="PTHR30222:SF2">
    <property type="entry name" value="ABC TRANSPORTER SUBSTRATE-BINDING PROTEIN"/>
    <property type="match status" value="1"/>
</dbReference>
<dbReference type="RefSeq" id="WP_203414122.1">
    <property type="nucleotide sequence ID" value="NZ_CP060244.1"/>
</dbReference>
<gene>
    <name evidence="3" type="ORF">JGUZn3_04390</name>
</gene>
<organism evidence="3 4">
    <name type="scientific">Entomobacter blattae</name>
    <dbReference type="NCBI Taxonomy" id="2762277"/>
    <lineage>
        <taxon>Bacteria</taxon>
        <taxon>Pseudomonadati</taxon>
        <taxon>Pseudomonadota</taxon>
        <taxon>Alphaproteobacteria</taxon>
        <taxon>Acetobacterales</taxon>
        <taxon>Acetobacteraceae</taxon>
        <taxon>Entomobacter</taxon>
    </lineage>
</organism>
<accession>A0A7H1NPH9</accession>
<keyword evidence="4" id="KW-1185">Reference proteome</keyword>
<feature type="chain" id="PRO_5028850674" evidence="2">
    <location>
        <begin position="26"/>
        <end position="371"/>
    </location>
</feature>
<keyword evidence="1 2" id="KW-0732">Signal</keyword>
<dbReference type="InterPro" id="IPR006059">
    <property type="entry name" value="SBP"/>
</dbReference>
<evidence type="ECO:0000313" key="4">
    <source>
        <dbReference type="Proteomes" id="UP000516349"/>
    </source>
</evidence>
<evidence type="ECO:0000256" key="2">
    <source>
        <dbReference type="SAM" id="SignalP"/>
    </source>
</evidence>
<dbReference type="SUPFAM" id="SSF53850">
    <property type="entry name" value="Periplasmic binding protein-like II"/>
    <property type="match status" value="1"/>
</dbReference>
<protein>
    <submittedName>
        <fullName evidence="3">Bacterial extracellular solute-binding protein</fullName>
    </submittedName>
</protein>
<evidence type="ECO:0000256" key="1">
    <source>
        <dbReference type="ARBA" id="ARBA00022729"/>
    </source>
</evidence>
<dbReference type="KEGG" id="ebla:JGUZn3_04390"/>
<sequence length="371" mass="41575">MLPRFSRFLFSFSLLSSLFSTQVAASRTKKTSDSPIKVMTISGALQEAQRLSLFLPFTTLHSSPRLNIATWSGQLEVLQDIIIHGKNAADLVMMDESDIDIACQKGLLIQMDQFTNTALPESSPKHPSSTPDNALASTISPCIIKNTAVPIHLVLSWDTKRFNRKPNWRDFWDISRNPGRRGLFKGAKGTLEIALLADNVAPEDIYAVLSTSAGVRRAFRKLNQIRPYISWWSSYTDSLTLLREGQVLMTSAAAEEIEAYNVNAQNKLGIQKNESLVTNLAWSVPAPYGRPLASGLDNVVTFISAPRQQTLFNKLFTLSTKAADKDPPSIEKPDHTTTKKLLPPSFQIDQNFWQNHYSDLQRRFMVWFSSP</sequence>
<feature type="signal peptide" evidence="2">
    <location>
        <begin position="1"/>
        <end position="25"/>
    </location>
</feature>
<dbReference type="PANTHER" id="PTHR30222">
    <property type="entry name" value="SPERMIDINE/PUTRESCINE-BINDING PERIPLASMIC PROTEIN"/>
    <property type="match status" value="1"/>
</dbReference>
<dbReference type="EMBL" id="CP060244">
    <property type="protein sequence ID" value="QNT77689.1"/>
    <property type="molecule type" value="Genomic_DNA"/>
</dbReference>
<dbReference type="Proteomes" id="UP000516349">
    <property type="component" value="Chromosome"/>
</dbReference>
<proteinExistence type="predicted"/>
<evidence type="ECO:0000313" key="3">
    <source>
        <dbReference type="EMBL" id="QNT77689.1"/>
    </source>
</evidence>
<dbReference type="Pfam" id="PF13416">
    <property type="entry name" value="SBP_bac_8"/>
    <property type="match status" value="1"/>
</dbReference>
<dbReference type="AlphaFoldDB" id="A0A7H1NPH9"/>
<reference evidence="3 4" key="1">
    <citation type="submission" date="2020-08" db="EMBL/GenBank/DDBJ databases">
        <title>Complete genome sequence of Entomobacter blattae G55GP.</title>
        <authorList>
            <person name="Poehlein A."/>
            <person name="Guzman J."/>
            <person name="Daniel R."/>
            <person name="Vilcinskas A."/>
        </authorList>
    </citation>
    <scope>NUCLEOTIDE SEQUENCE [LARGE SCALE GENOMIC DNA]</scope>
    <source>
        <strain evidence="3 4">G55GP</strain>
    </source>
</reference>
<name>A0A7H1NPH9_9PROT</name>